<sequence length="471" mass="51029">MTFSLDFVAHSEIGLVRDNNQDSAFCSPSMLVVADGMGGAAAGDLASTVAINQLREVDQQLVQNAAAGEQLHGEDILEAMRDGLKQANENLAELVLQDRQLEGMGTTVCGGFFDGEAIGIAHIGDSRGYLLRDGVLVQITHDHSWVQSLVDEGKISEEDAAVHPHRSLLLKVLNGQPTHEPDFKVIDLKLGDRLLFCSDGLSGMMDAKELDSLIRIKSLPRAVRELTSAAYRGGGADNITLVVADVVEQSDDLDKRSPITLGAAASVQVPKIELREPTGTLPAIPLPPPPDLEGVPADVDVPEGIIDPDAFEKIRYTPRLRTQKRQWLPWTIITIVVLALLAGYVFWIGKDYVKKNYFISATDSGKIGMYNGVDIQFLGHDFSDLIKTSKEEVKYLPSYQRKQVEDGDLRGYNLEDASAQLDELSELAKNCRVKLDGREPAPVTTPAPDASATPGSSASPSPAPELPEECK</sequence>
<dbReference type="Proteomes" id="UP000014417">
    <property type="component" value="Unassembled WGS sequence"/>
</dbReference>
<proteinExistence type="predicted"/>
<evidence type="ECO:0000313" key="5">
    <source>
        <dbReference type="EMBL" id="EPD33697.1"/>
    </source>
</evidence>
<evidence type="ECO:0000259" key="4">
    <source>
        <dbReference type="PROSITE" id="PS51746"/>
    </source>
</evidence>
<keyword evidence="3" id="KW-0812">Transmembrane</keyword>
<feature type="coiled-coil region" evidence="1">
    <location>
        <begin position="77"/>
        <end position="104"/>
    </location>
</feature>
<dbReference type="CDD" id="cd00143">
    <property type="entry name" value="PP2Cc"/>
    <property type="match status" value="1"/>
</dbReference>
<reference evidence="5 6" key="1">
    <citation type="submission" date="2013-04" db="EMBL/GenBank/DDBJ databases">
        <title>The Genome Sequence of Propionimicrobium lymphophilum ACS-093-V-SCH5.</title>
        <authorList>
            <consortium name="The Broad Institute Genomics Platform"/>
            <person name="Earl A."/>
            <person name="Ward D."/>
            <person name="Feldgarden M."/>
            <person name="Gevers D."/>
            <person name="Saerens B."/>
            <person name="Vaneechoutte M."/>
            <person name="Walker B."/>
            <person name="Young S."/>
            <person name="Zeng Q."/>
            <person name="Gargeya S."/>
            <person name="Fitzgerald M."/>
            <person name="Haas B."/>
            <person name="Abouelleil A."/>
            <person name="Allen A.W."/>
            <person name="Alvarado L."/>
            <person name="Arachchi H.M."/>
            <person name="Berlin A.M."/>
            <person name="Chapman S.B."/>
            <person name="Gainer-Dewar J."/>
            <person name="Goldberg J."/>
            <person name="Griggs A."/>
            <person name="Gujja S."/>
            <person name="Hansen M."/>
            <person name="Howarth C."/>
            <person name="Imamovic A."/>
            <person name="Ireland A."/>
            <person name="Larimer J."/>
            <person name="McCowan C."/>
            <person name="Murphy C."/>
            <person name="Pearson M."/>
            <person name="Poon T.W."/>
            <person name="Priest M."/>
            <person name="Roberts A."/>
            <person name="Saif S."/>
            <person name="Shea T."/>
            <person name="Sisk P."/>
            <person name="Sykes S."/>
            <person name="Wortman J."/>
            <person name="Nusbaum C."/>
            <person name="Birren B."/>
        </authorList>
    </citation>
    <scope>NUCLEOTIDE SEQUENCE [LARGE SCALE GENOMIC DNA]</scope>
    <source>
        <strain evidence="5 6">ACS-093-V-SCH5</strain>
    </source>
</reference>
<dbReference type="InterPro" id="IPR001932">
    <property type="entry name" value="PPM-type_phosphatase-like_dom"/>
</dbReference>
<dbReference type="AlphaFoldDB" id="S2WM17"/>
<dbReference type="PROSITE" id="PS51746">
    <property type="entry name" value="PPM_2"/>
    <property type="match status" value="1"/>
</dbReference>
<comment type="caution">
    <text evidence="5">The sequence shown here is derived from an EMBL/GenBank/DDBJ whole genome shotgun (WGS) entry which is preliminary data.</text>
</comment>
<keyword evidence="3" id="KW-0472">Membrane</keyword>
<dbReference type="SMART" id="SM00331">
    <property type="entry name" value="PP2C_SIG"/>
    <property type="match status" value="1"/>
</dbReference>
<evidence type="ECO:0000256" key="3">
    <source>
        <dbReference type="SAM" id="Phobius"/>
    </source>
</evidence>
<dbReference type="HOGENOM" id="CLU_025431_1_1_11"/>
<keyword evidence="6" id="KW-1185">Reference proteome</keyword>
<dbReference type="OrthoDB" id="9801841at2"/>
<keyword evidence="3" id="KW-1133">Transmembrane helix</keyword>
<dbReference type="EMBL" id="AGZR01000004">
    <property type="protein sequence ID" value="EPD33697.1"/>
    <property type="molecule type" value="Genomic_DNA"/>
</dbReference>
<feature type="compositionally biased region" description="Low complexity" evidence="2">
    <location>
        <begin position="440"/>
        <end position="460"/>
    </location>
</feature>
<feature type="domain" description="PPM-type phosphatase" evidence="4">
    <location>
        <begin position="6"/>
        <end position="246"/>
    </location>
</feature>
<dbReference type="STRING" id="883161.HMPREF9306_00455"/>
<gene>
    <name evidence="5" type="ORF">HMPREF9306_00455</name>
</gene>
<dbReference type="RefSeq" id="WP_016455305.1">
    <property type="nucleotide sequence ID" value="NZ_KE150269.1"/>
</dbReference>
<dbReference type="PANTHER" id="PTHR13832">
    <property type="entry name" value="PROTEIN PHOSPHATASE 2C"/>
    <property type="match status" value="1"/>
</dbReference>
<feature type="transmembrane region" description="Helical" evidence="3">
    <location>
        <begin position="327"/>
        <end position="347"/>
    </location>
</feature>
<accession>S2WM17</accession>
<dbReference type="PATRIC" id="fig|883161.3.peg.459"/>
<dbReference type="InterPro" id="IPR036457">
    <property type="entry name" value="PPM-type-like_dom_sf"/>
</dbReference>
<feature type="region of interest" description="Disordered" evidence="2">
    <location>
        <begin position="435"/>
        <end position="471"/>
    </location>
</feature>
<evidence type="ECO:0000313" key="6">
    <source>
        <dbReference type="Proteomes" id="UP000014417"/>
    </source>
</evidence>
<name>S2WM17_9ACTN</name>
<dbReference type="InterPro" id="IPR015655">
    <property type="entry name" value="PP2C"/>
</dbReference>
<keyword evidence="1" id="KW-0175">Coiled coil</keyword>
<dbReference type="Gene3D" id="3.60.40.10">
    <property type="entry name" value="PPM-type phosphatase domain"/>
    <property type="match status" value="1"/>
</dbReference>
<protein>
    <recommendedName>
        <fullName evidence="4">PPM-type phosphatase domain-containing protein</fullName>
    </recommendedName>
</protein>
<organism evidence="5 6">
    <name type="scientific">Propionimicrobium lymphophilum ACS-093-V-SCH5</name>
    <dbReference type="NCBI Taxonomy" id="883161"/>
    <lineage>
        <taxon>Bacteria</taxon>
        <taxon>Bacillati</taxon>
        <taxon>Actinomycetota</taxon>
        <taxon>Actinomycetes</taxon>
        <taxon>Propionibacteriales</taxon>
        <taxon>Propionibacteriaceae</taxon>
        <taxon>Propionimicrobium</taxon>
    </lineage>
</organism>
<dbReference type="SMART" id="SM00332">
    <property type="entry name" value="PP2Cc"/>
    <property type="match status" value="1"/>
</dbReference>
<dbReference type="GO" id="GO:0004722">
    <property type="term" value="F:protein serine/threonine phosphatase activity"/>
    <property type="evidence" value="ECO:0007669"/>
    <property type="project" value="InterPro"/>
</dbReference>
<dbReference type="SUPFAM" id="SSF81606">
    <property type="entry name" value="PP2C-like"/>
    <property type="match status" value="1"/>
</dbReference>
<evidence type="ECO:0000256" key="2">
    <source>
        <dbReference type="SAM" id="MobiDB-lite"/>
    </source>
</evidence>
<dbReference type="PANTHER" id="PTHR13832:SF827">
    <property type="entry name" value="PROTEIN PHOSPHATASE 1L"/>
    <property type="match status" value="1"/>
</dbReference>
<dbReference type="Pfam" id="PF13672">
    <property type="entry name" value="PP2C_2"/>
    <property type="match status" value="1"/>
</dbReference>
<evidence type="ECO:0000256" key="1">
    <source>
        <dbReference type="SAM" id="Coils"/>
    </source>
</evidence>